<evidence type="ECO:0000313" key="1">
    <source>
        <dbReference type="EMBL" id="WAQ98882.1"/>
    </source>
</evidence>
<proteinExistence type="predicted"/>
<dbReference type="EMBL" id="CP111014">
    <property type="protein sequence ID" value="WAQ98882.1"/>
    <property type="molecule type" value="Genomic_DNA"/>
</dbReference>
<sequence length="86" mass="9926">MTLVVSLLQVYRRQQKLDGIGLFAIGFEIFKDGYCGSVRNRKDVMSVFTKCTSDYTGYYISTPVMRCTNYALFTRHYRHSSCCVNT</sequence>
<evidence type="ECO:0000313" key="2">
    <source>
        <dbReference type="Proteomes" id="UP001164746"/>
    </source>
</evidence>
<gene>
    <name evidence="1" type="ORF">MAR_023255</name>
</gene>
<dbReference type="Proteomes" id="UP001164746">
    <property type="component" value="Chromosome 3"/>
</dbReference>
<accession>A0ABY7DQ87</accession>
<name>A0ABY7DQ87_MYAAR</name>
<reference evidence="1" key="1">
    <citation type="submission" date="2022-11" db="EMBL/GenBank/DDBJ databases">
        <title>Centuries of genome instability and evolution in soft-shell clam transmissible cancer (bioRxiv).</title>
        <authorList>
            <person name="Hart S.F.M."/>
            <person name="Yonemitsu M.A."/>
            <person name="Giersch R.M."/>
            <person name="Beal B.F."/>
            <person name="Arriagada G."/>
            <person name="Davis B.W."/>
            <person name="Ostrander E.A."/>
            <person name="Goff S.P."/>
            <person name="Metzger M.J."/>
        </authorList>
    </citation>
    <scope>NUCLEOTIDE SEQUENCE</scope>
    <source>
        <strain evidence="1">MELC-2E11</strain>
        <tissue evidence="1">Siphon/mantle</tissue>
    </source>
</reference>
<organism evidence="1 2">
    <name type="scientific">Mya arenaria</name>
    <name type="common">Soft-shell clam</name>
    <dbReference type="NCBI Taxonomy" id="6604"/>
    <lineage>
        <taxon>Eukaryota</taxon>
        <taxon>Metazoa</taxon>
        <taxon>Spiralia</taxon>
        <taxon>Lophotrochozoa</taxon>
        <taxon>Mollusca</taxon>
        <taxon>Bivalvia</taxon>
        <taxon>Autobranchia</taxon>
        <taxon>Heteroconchia</taxon>
        <taxon>Euheterodonta</taxon>
        <taxon>Imparidentia</taxon>
        <taxon>Neoheterodontei</taxon>
        <taxon>Myida</taxon>
        <taxon>Myoidea</taxon>
        <taxon>Myidae</taxon>
        <taxon>Mya</taxon>
    </lineage>
</organism>
<protein>
    <submittedName>
        <fullName evidence="1">Uncharacterized protein</fullName>
    </submittedName>
</protein>
<keyword evidence="2" id="KW-1185">Reference proteome</keyword>